<dbReference type="Proteomes" id="UP001162156">
    <property type="component" value="Unassembled WGS sequence"/>
</dbReference>
<gene>
    <name evidence="2" type="ORF">NQ314_001858</name>
</gene>
<accession>A0AAV8ZQU6</accession>
<reference evidence="2" key="1">
    <citation type="journal article" date="2023" name="Insect Mol. Biol.">
        <title>Genome sequencing provides insights into the evolution of gene families encoding plant cell wall-degrading enzymes in longhorned beetles.</title>
        <authorList>
            <person name="Shin N.R."/>
            <person name="Okamura Y."/>
            <person name="Kirsch R."/>
            <person name="Pauchet Y."/>
        </authorList>
    </citation>
    <scope>NUCLEOTIDE SEQUENCE</scope>
    <source>
        <strain evidence="2">RBIC_L_NR</strain>
    </source>
</reference>
<evidence type="ECO:0000313" key="2">
    <source>
        <dbReference type="EMBL" id="KAJ8969243.1"/>
    </source>
</evidence>
<organism evidence="2 3">
    <name type="scientific">Rhamnusium bicolor</name>
    <dbReference type="NCBI Taxonomy" id="1586634"/>
    <lineage>
        <taxon>Eukaryota</taxon>
        <taxon>Metazoa</taxon>
        <taxon>Ecdysozoa</taxon>
        <taxon>Arthropoda</taxon>
        <taxon>Hexapoda</taxon>
        <taxon>Insecta</taxon>
        <taxon>Pterygota</taxon>
        <taxon>Neoptera</taxon>
        <taxon>Endopterygota</taxon>
        <taxon>Coleoptera</taxon>
        <taxon>Polyphaga</taxon>
        <taxon>Cucujiformia</taxon>
        <taxon>Chrysomeloidea</taxon>
        <taxon>Cerambycidae</taxon>
        <taxon>Lepturinae</taxon>
        <taxon>Rhagiini</taxon>
        <taxon>Rhamnusium</taxon>
    </lineage>
</organism>
<evidence type="ECO:0000256" key="1">
    <source>
        <dbReference type="SAM" id="MobiDB-lite"/>
    </source>
</evidence>
<comment type="caution">
    <text evidence="2">The sequence shown here is derived from an EMBL/GenBank/DDBJ whole genome shotgun (WGS) entry which is preliminary data.</text>
</comment>
<evidence type="ECO:0000313" key="3">
    <source>
        <dbReference type="Proteomes" id="UP001162156"/>
    </source>
</evidence>
<name>A0AAV8ZQU6_9CUCU</name>
<keyword evidence="3" id="KW-1185">Reference proteome</keyword>
<feature type="compositionally biased region" description="Basic and acidic residues" evidence="1">
    <location>
        <begin position="304"/>
        <end position="313"/>
    </location>
</feature>
<proteinExistence type="predicted"/>
<feature type="region of interest" description="Disordered" evidence="1">
    <location>
        <begin position="291"/>
        <end position="333"/>
    </location>
</feature>
<sequence>MFMQDHIGEISNRTGTLHVHLVSGRYRIYAEKTLTFPRPPATNITTFTIYLKSPYQYSVESSSCIESRRVVFTAWCLEIGIEIHVCPESFTVQALHDGLLVTTWTTAQKIPQHRWSCSAQLATILVFLTTLTIVGRCYASANAVAPLVQLIPQSAPRPLYNSKPSTSNLVLSRLFIPDRFVKSDTRIIRNNSKVPYNQNFNLTDKIRTKREFKSAQHNRITNLKSKSISEENSTTFKNSNTAIDNFSLFSNKFSGKINGSNFALSAPLNNNISVGGSDILNTTRVVNVNDSEAEPQQDDGNFQEGKELLESTKRPMPPAHAHDNESCKLLPFN</sequence>
<dbReference type="EMBL" id="JANEYF010000562">
    <property type="protein sequence ID" value="KAJ8969243.1"/>
    <property type="molecule type" value="Genomic_DNA"/>
</dbReference>
<dbReference type="AlphaFoldDB" id="A0AAV8ZQU6"/>
<protein>
    <submittedName>
        <fullName evidence="2">Uncharacterized protein</fullName>
    </submittedName>
</protein>